<keyword evidence="8 9" id="KW-0472">Membrane</keyword>
<evidence type="ECO:0000313" key="12">
    <source>
        <dbReference type="Proteomes" id="UP001218412"/>
    </source>
</evidence>
<evidence type="ECO:0000256" key="4">
    <source>
        <dbReference type="ARBA" id="ARBA00022692"/>
    </source>
</evidence>
<organism evidence="11 12">
    <name type="scientific">Paracoccus stylophorae</name>
    <dbReference type="NCBI Taxonomy" id="659350"/>
    <lineage>
        <taxon>Bacteria</taxon>
        <taxon>Pseudomonadati</taxon>
        <taxon>Pseudomonadota</taxon>
        <taxon>Alphaproteobacteria</taxon>
        <taxon>Rhodobacterales</taxon>
        <taxon>Paracoccaceae</taxon>
        <taxon>Paracoccus</taxon>
    </lineage>
</organism>
<evidence type="ECO:0000313" key="11">
    <source>
        <dbReference type="EMBL" id="WCR12105.1"/>
    </source>
</evidence>
<dbReference type="Gene3D" id="1.20.5.3310">
    <property type="match status" value="1"/>
</dbReference>
<evidence type="ECO:0000256" key="1">
    <source>
        <dbReference type="ARBA" id="ARBA00004167"/>
    </source>
</evidence>
<accession>A0ABY7SYG9</accession>
<evidence type="ECO:0000256" key="3">
    <source>
        <dbReference type="ARBA" id="ARBA00022475"/>
    </source>
</evidence>
<evidence type="ECO:0000256" key="5">
    <source>
        <dbReference type="ARBA" id="ARBA00022927"/>
    </source>
</evidence>
<sequence length="187" mass="19406">MLDIGWTELLLIGIVALIVVGPKDLPHLFHALGRFTAKARGMAREFTSAMEDAAKGSGLDEASNSIRDLKSLTSKKSLGLDALDRAAERFEKWDPKVPDARTKPVRDPAAPAKPAADGETPASPTPTSPTPASTTPDSQTSSGATPDAGDAAALPQGAVGDEAAVAPASAPGTRRLRAVRRSDMKDD</sequence>
<name>A0ABY7SYG9_9RHOB</name>
<keyword evidence="12" id="KW-1185">Reference proteome</keyword>
<protein>
    <recommendedName>
        <fullName evidence="9">Sec-independent protein translocase protein TatB</fullName>
    </recommendedName>
</protein>
<reference evidence="11 12" key="1">
    <citation type="submission" date="2021-01" db="EMBL/GenBank/DDBJ databases">
        <title>Biogeographic distribution of Paracoccus.</title>
        <authorList>
            <person name="Hollensteiner J."/>
            <person name="Leineberger J."/>
            <person name="Brinkhoff T."/>
            <person name="Daniel R."/>
        </authorList>
    </citation>
    <scope>NUCLEOTIDE SEQUENCE [LARGE SCALE GENOMIC DNA]</scope>
    <source>
        <strain evidence="11 12">LMG25392</strain>
    </source>
</reference>
<dbReference type="PANTHER" id="PTHR33162">
    <property type="entry name" value="SEC-INDEPENDENT PROTEIN TRANSLOCASE PROTEIN TATA, CHLOROPLASTIC"/>
    <property type="match status" value="1"/>
</dbReference>
<comment type="similarity">
    <text evidence="9">Belongs to the TatB family.</text>
</comment>
<keyword evidence="5 9" id="KW-0653">Protein transport</keyword>
<keyword evidence="6 9" id="KW-1133">Transmembrane helix</keyword>
<comment type="subunit">
    <text evidence="9">The Tat system comprises two distinct complexes: a TatABC complex, containing multiple copies of TatA, TatB and TatC subunits, and a separate TatA complex, containing only TatA subunits. Substrates initially bind to the TatABC complex, which probably triggers association of the separate TatA complex to form the active translocon.</text>
</comment>
<evidence type="ECO:0000256" key="10">
    <source>
        <dbReference type="SAM" id="MobiDB-lite"/>
    </source>
</evidence>
<dbReference type="PRINTS" id="PR01506">
    <property type="entry name" value="TATBPROTEIN"/>
</dbReference>
<dbReference type="PANTHER" id="PTHR33162:SF1">
    <property type="entry name" value="SEC-INDEPENDENT PROTEIN TRANSLOCASE PROTEIN TATA, CHLOROPLASTIC"/>
    <property type="match status" value="1"/>
</dbReference>
<proteinExistence type="inferred from homology"/>
<comment type="subcellular location">
    <subcellularLocation>
        <location evidence="9">Cell membrane</location>
        <topology evidence="9">Single-pass membrane protein</topology>
    </subcellularLocation>
    <subcellularLocation>
        <location evidence="1">Membrane</location>
        <topology evidence="1">Single-pass membrane protein</topology>
    </subcellularLocation>
</comment>
<keyword evidence="2 9" id="KW-0813">Transport</keyword>
<dbReference type="InterPro" id="IPR003369">
    <property type="entry name" value="TatA/B/E"/>
</dbReference>
<evidence type="ECO:0000256" key="2">
    <source>
        <dbReference type="ARBA" id="ARBA00022448"/>
    </source>
</evidence>
<dbReference type="NCBIfam" id="TIGR01410">
    <property type="entry name" value="tatB"/>
    <property type="match status" value="1"/>
</dbReference>
<evidence type="ECO:0000256" key="8">
    <source>
        <dbReference type="ARBA" id="ARBA00023136"/>
    </source>
</evidence>
<keyword evidence="7 9" id="KW-0811">Translocation</keyword>
<dbReference type="Proteomes" id="UP001218412">
    <property type="component" value="Chromosome"/>
</dbReference>
<dbReference type="HAMAP" id="MF_00237">
    <property type="entry name" value="TatB"/>
    <property type="match status" value="1"/>
</dbReference>
<keyword evidence="3 9" id="KW-1003">Cell membrane</keyword>
<evidence type="ECO:0000256" key="6">
    <source>
        <dbReference type="ARBA" id="ARBA00022989"/>
    </source>
</evidence>
<evidence type="ECO:0000256" key="7">
    <source>
        <dbReference type="ARBA" id="ARBA00023010"/>
    </source>
</evidence>
<comment type="function">
    <text evidence="9">Part of the twin-arginine translocation (Tat) system that transports large folded proteins containing a characteristic twin-arginine motif in their signal peptide across membranes. Together with TatC, TatB is part of a receptor directly interacting with Tat signal peptides. TatB may form an oligomeric binding site that transiently accommodates folded Tat precursor proteins before their translocation.</text>
</comment>
<gene>
    <name evidence="9 11" type="primary">tatB</name>
    <name evidence="11" type="ORF">JHW45_07130</name>
</gene>
<dbReference type="InterPro" id="IPR018448">
    <property type="entry name" value="TatB"/>
</dbReference>
<dbReference type="RefSeq" id="WP_272860202.1">
    <property type="nucleotide sequence ID" value="NZ_CP067134.1"/>
</dbReference>
<keyword evidence="4 9" id="KW-0812">Transmembrane</keyword>
<dbReference type="Pfam" id="PF02416">
    <property type="entry name" value="TatA_B_E"/>
    <property type="match status" value="1"/>
</dbReference>
<dbReference type="EMBL" id="CP067134">
    <property type="protein sequence ID" value="WCR12105.1"/>
    <property type="molecule type" value="Genomic_DNA"/>
</dbReference>
<evidence type="ECO:0000256" key="9">
    <source>
        <dbReference type="HAMAP-Rule" id="MF_00237"/>
    </source>
</evidence>
<feature type="region of interest" description="Disordered" evidence="10">
    <location>
        <begin position="89"/>
        <end position="187"/>
    </location>
</feature>
<feature type="compositionally biased region" description="Basic and acidic residues" evidence="10">
    <location>
        <begin position="89"/>
        <end position="106"/>
    </location>
</feature>
<feature type="compositionally biased region" description="Low complexity" evidence="10">
    <location>
        <begin position="130"/>
        <end position="142"/>
    </location>
</feature>